<feature type="compositionally biased region" description="Acidic residues" evidence="1">
    <location>
        <begin position="171"/>
        <end position="197"/>
    </location>
</feature>
<dbReference type="AlphaFoldDB" id="D7FL36"/>
<evidence type="ECO:0000256" key="1">
    <source>
        <dbReference type="SAM" id="MobiDB-lite"/>
    </source>
</evidence>
<keyword evidence="2" id="KW-1133">Transmembrane helix</keyword>
<accession>D7FL36</accession>
<dbReference type="EMBL" id="FN648087">
    <property type="protein sequence ID" value="CBJ29573.1"/>
    <property type="molecule type" value="Genomic_DNA"/>
</dbReference>
<dbReference type="InParanoid" id="D7FL36"/>
<dbReference type="Proteomes" id="UP000002630">
    <property type="component" value="Linkage Group LG03"/>
</dbReference>
<proteinExistence type="predicted"/>
<name>D7FL36_ECTSI</name>
<feature type="region of interest" description="Disordered" evidence="1">
    <location>
        <begin position="157"/>
        <end position="207"/>
    </location>
</feature>
<dbReference type="OrthoDB" id="10514902at2759"/>
<evidence type="ECO:0000313" key="3">
    <source>
        <dbReference type="EMBL" id="CBJ29573.1"/>
    </source>
</evidence>
<keyword evidence="2" id="KW-0812">Transmembrane</keyword>
<keyword evidence="4" id="KW-1185">Reference proteome</keyword>
<evidence type="ECO:0000256" key="2">
    <source>
        <dbReference type="SAM" id="Phobius"/>
    </source>
</evidence>
<dbReference type="EMBL" id="FN649728">
    <property type="protein sequence ID" value="CBJ29573.1"/>
    <property type="molecule type" value="Genomic_DNA"/>
</dbReference>
<gene>
    <name evidence="3" type="ORF">Esi_0153_0033</name>
</gene>
<keyword evidence="2" id="KW-0472">Membrane</keyword>
<evidence type="ECO:0000313" key="4">
    <source>
        <dbReference type="Proteomes" id="UP000002630"/>
    </source>
</evidence>
<feature type="transmembrane region" description="Helical" evidence="2">
    <location>
        <begin position="21"/>
        <end position="43"/>
    </location>
</feature>
<organism evidence="3 4">
    <name type="scientific">Ectocarpus siliculosus</name>
    <name type="common">Brown alga</name>
    <name type="synonym">Conferva siliculosa</name>
    <dbReference type="NCBI Taxonomy" id="2880"/>
    <lineage>
        <taxon>Eukaryota</taxon>
        <taxon>Sar</taxon>
        <taxon>Stramenopiles</taxon>
        <taxon>Ochrophyta</taxon>
        <taxon>PX clade</taxon>
        <taxon>Phaeophyceae</taxon>
        <taxon>Ectocarpales</taxon>
        <taxon>Ectocarpaceae</taxon>
        <taxon>Ectocarpus</taxon>
    </lineage>
</organism>
<sequence>MTQQSKERKIKAEPIVEWRTLFPLAAKALGAATVAAGLIAASVSGFNVGMSICAEICKAFIEWTSTSSEFKASGEVADKMNEALQDTLALEDERIARMRKELVKRSTTQKHKDTMMEDMLGEVLDRQAKVMEAYTHEKILYQLQSLSSRLTSIAVGANGAPTPSTAAGSMGDEDAKDEESDEKEEDESQYEDGDEENSAYSLECSGG</sequence>
<protein>
    <submittedName>
        <fullName evidence="3">Uncharacterized protein</fullName>
    </submittedName>
</protein>
<reference evidence="3 4" key="1">
    <citation type="journal article" date="2010" name="Nature">
        <title>The Ectocarpus genome and the independent evolution of multicellularity in brown algae.</title>
        <authorList>
            <person name="Cock J.M."/>
            <person name="Sterck L."/>
            <person name="Rouze P."/>
            <person name="Scornet D."/>
            <person name="Allen A.E."/>
            <person name="Amoutzias G."/>
            <person name="Anthouard V."/>
            <person name="Artiguenave F."/>
            <person name="Aury J.M."/>
            <person name="Badger J.H."/>
            <person name="Beszteri B."/>
            <person name="Billiau K."/>
            <person name="Bonnet E."/>
            <person name="Bothwell J.H."/>
            <person name="Bowler C."/>
            <person name="Boyen C."/>
            <person name="Brownlee C."/>
            <person name="Carrano C.J."/>
            <person name="Charrier B."/>
            <person name="Cho G.Y."/>
            <person name="Coelho S.M."/>
            <person name="Collen J."/>
            <person name="Corre E."/>
            <person name="Da Silva C."/>
            <person name="Delage L."/>
            <person name="Delaroque N."/>
            <person name="Dittami S.M."/>
            <person name="Doulbeau S."/>
            <person name="Elias M."/>
            <person name="Farnham G."/>
            <person name="Gachon C.M."/>
            <person name="Gschloessl B."/>
            <person name="Heesch S."/>
            <person name="Jabbari K."/>
            <person name="Jubin C."/>
            <person name="Kawai H."/>
            <person name="Kimura K."/>
            <person name="Kloareg B."/>
            <person name="Kupper F.C."/>
            <person name="Lang D."/>
            <person name="Le Bail A."/>
            <person name="Leblanc C."/>
            <person name="Lerouge P."/>
            <person name="Lohr M."/>
            <person name="Lopez P.J."/>
            <person name="Martens C."/>
            <person name="Maumus F."/>
            <person name="Michel G."/>
            <person name="Miranda-Saavedra D."/>
            <person name="Morales J."/>
            <person name="Moreau H."/>
            <person name="Motomura T."/>
            <person name="Nagasato C."/>
            <person name="Napoli C.A."/>
            <person name="Nelson D.R."/>
            <person name="Nyvall-Collen P."/>
            <person name="Peters A.F."/>
            <person name="Pommier C."/>
            <person name="Potin P."/>
            <person name="Poulain J."/>
            <person name="Quesneville H."/>
            <person name="Read B."/>
            <person name="Rensing S.A."/>
            <person name="Ritter A."/>
            <person name="Rousvoal S."/>
            <person name="Samanta M."/>
            <person name="Samson G."/>
            <person name="Schroeder D.C."/>
            <person name="Segurens B."/>
            <person name="Strittmatter M."/>
            <person name="Tonon T."/>
            <person name="Tregear J.W."/>
            <person name="Valentin K."/>
            <person name="von Dassow P."/>
            <person name="Yamagishi T."/>
            <person name="Van de Peer Y."/>
            <person name="Wincker P."/>
        </authorList>
    </citation>
    <scope>NUCLEOTIDE SEQUENCE [LARGE SCALE GENOMIC DNA]</scope>
    <source>
        <strain evidence="4">Ec32 / CCAP1310/4</strain>
    </source>
</reference>